<dbReference type="AlphaFoldDB" id="A0A5S3PWZ5"/>
<dbReference type="Gene3D" id="3.40.630.30">
    <property type="match status" value="1"/>
</dbReference>
<keyword evidence="2" id="KW-0808">Transferase</keyword>
<dbReference type="SUPFAM" id="SSF55729">
    <property type="entry name" value="Acyl-CoA N-acyltransferases (Nat)"/>
    <property type="match status" value="1"/>
</dbReference>
<gene>
    <name evidence="2" type="ORF">FEV51_07425</name>
</gene>
<dbReference type="PROSITE" id="PS51729">
    <property type="entry name" value="GNAT_YJDJ"/>
    <property type="match status" value="1"/>
</dbReference>
<dbReference type="InterPro" id="IPR031165">
    <property type="entry name" value="GNAT_YJDJ"/>
</dbReference>
<feature type="domain" description="N-acetyltransferase" evidence="1">
    <location>
        <begin position="11"/>
        <end position="98"/>
    </location>
</feature>
<protein>
    <submittedName>
        <fullName evidence="2">N-acetyltransferase</fullName>
    </submittedName>
</protein>
<keyword evidence="3" id="KW-1185">Reference proteome</keyword>
<dbReference type="GO" id="GO:0016740">
    <property type="term" value="F:transferase activity"/>
    <property type="evidence" value="ECO:0007669"/>
    <property type="project" value="UniProtKB-KW"/>
</dbReference>
<dbReference type="InterPro" id="IPR045057">
    <property type="entry name" value="Gcn5-rel_NAT"/>
</dbReference>
<dbReference type="Pfam" id="PF14542">
    <property type="entry name" value="Acetyltransf_CG"/>
    <property type="match status" value="1"/>
</dbReference>
<dbReference type="InterPro" id="IPR016181">
    <property type="entry name" value="Acyl_CoA_acyltransferase"/>
</dbReference>
<dbReference type="PANTHER" id="PTHR31435">
    <property type="entry name" value="PROTEIN NATD1"/>
    <property type="match status" value="1"/>
</dbReference>
<organism evidence="2 3">
    <name type="scientific">Qipengyuania marisflavi</name>
    <dbReference type="NCBI Taxonomy" id="2486356"/>
    <lineage>
        <taxon>Bacteria</taxon>
        <taxon>Pseudomonadati</taxon>
        <taxon>Pseudomonadota</taxon>
        <taxon>Alphaproteobacteria</taxon>
        <taxon>Sphingomonadales</taxon>
        <taxon>Erythrobacteraceae</taxon>
        <taxon>Qipengyuania</taxon>
    </lineage>
</organism>
<evidence type="ECO:0000313" key="2">
    <source>
        <dbReference type="EMBL" id="TMM48125.1"/>
    </source>
</evidence>
<dbReference type="Proteomes" id="UP000309668">
    <property type="component" value="Unassembled WGS sequence"/>
</dbReference>
<evidence type="ECO:0000313" key="3">
    <source>
        <dbReference type="Proteomes" id="UP000309668"/>
    </source>
</evidence>
<proteinExistence type="predicted"/>
<comment type="caution">
    <text evidence="2">The sequence shown here is derived from an EMBL/GenBank/DDBJ whole genome shotgun (WGS) entry which is preliminary data.</text>
</comment>
<dbReference type="OrthoDB" id="9800945at2"/>
<dbReference type="RefSeq" id="WP_138617494.1">
    <property type="nucleotide sequence ID" value="NZ_VCAO01000003.1"/>
</dbReference>
<sequence>MKTAEIEIERRDRVTHGEYIAHVPDSQGTGKLTWTMRDNVRHAEHTLVPEELRGKGIAGQLVEMLVGDAKREGFKIAPDCSYVAAAFKRNPDWSELLA</sequence>
<evidence type="ECO:0000259" key="1">
    <source>
        <dbReference type="PROSITE" id="PS51729"/>
    </source>
</evidence>
<name>A0A5S3PWZ5_9SPHN</name>
<reference evidence="2 3" key="1">
    <citation type="submission" date="2019-05" db="EMBL/GenBank/DDBJ databases">
        <title>Erythrobacter marisflavi sp. nov., isolated from isolated from water of an estuary environment.</title>
        <authorList>
            <person name="Yoon J.-H."/>
        </authorList>
    </citation>
    <scope>NUCLEOTIDE SEQUENCE [LARGE SCALE GENOMIC DNA]</scope>
    <source>
        <strain evidence="2 3">KEM-5</strain>
    </source>
</reference>
<dbReference type="EMBL" id="VCAO01000003">
    <property type="protein sequence ID" value="TMM48125.1"/>
    <property type="molecule type" value="Genomic_DNA"/>
</dbReference>
<accession>A0A5S3PWZ5</accession>
<dbReference type="PANTHER" id="PTHR31435:SF9">
    <property type="entry name" value="PROTEIN NATD1"/>
    <property type="match status" value="1"/>
</dbReference>